<name>W7TWH7_9STRA</name>
<dbReference type="AlphaFoldDB" id="W7TWH7"/>
<dbReference type="Proteomes" id="UP000019335">
    <property type="component" value="Chromosome 5"/>
</dbReference>
<comment type="caution">
    <text evidence="1">The sequence shown here is derived from an EMBL/GenBank/DDBJ whole genome shotgun (WGS) entry which is preliminary data.</text>
</comment>
<organism evidence="1 2">
    <name type="scientific">Nannochloropsis gaditana</name>
    <dbReference type="NCBI Taxonomy" id="72520"/>
    <lineage>
        <taxon>Eukaryota</taxon>
        <taxon>Sar</taxon>
        <taxon>Stramenopiles</taxon>
        <taxon>Ochrophyta</taxon>
        <taxon>Eustigmatophyceae</taxon>
        <taxon>Eustigmatales</taxon>
        <taxon>Monodopsidaceae</taxon>
        <taxon>Nannochloropsis</taxon>
    </lineage>
</organism>
<evidence type="ECO:0000313" key="2">
    <source>
        <dbReference type="Proteomes" id="UP000019335"/>
    </source>
</evidence>
<accession>W7TWH7</accession>
<evidence type="ECO:0000313" key="1">
    <source>
        <dbReference type="EMBL" id="EWM27873.1"/>
    </source>
</evidence>
<dbReference type="EMBL" id="AZIL01000367">
    <property type="protein sequence ID" value="EWM27873.1"/>
    <property type="molecule type" value="Genomic_DNA"/>
</dbReference>
<gene>
    <name evidence="1" type="ORF">Naga_100094g13</name>
</gene>
<protein>
    <submittedName>
        <fullName evidence="1">Uncharacterized protein</fullName>
    </submittedName>
</protein>
<reference evidence="1 2" key="1">
    <citation type="journal article" date="2014" name="Mol. Plant">
        <title>Chromosome Scale Genome Assembly and Transcriptome Profiling of Nannochloropsis gaditana in Nitrogen Depletion.</title>
        <authorList>
            <person name="Corteggiani Carpinelli E."/>
            <person name="Telatin A."/>
            <person name="Vitulo N."/>
            <person name="Forcato C."/>
            <person name="D'Angelo M."/>
            <person name="Schiavon R."/>
            <person name="Vezzi A."/>
            <person name="Giacometti G.M."/>
            <person name="Morosinotto T."/>
            <person name="Valle G."/>
        </authorList>
    </citation>
    <scope>NUCLEOTIDE SEQUENCE [LARGE SCALE GENOMIC DNA]</scope>
    <source>
        <strain evidence="1 2">B-31</strain>
    </source>
</reference>
<keyword evidence="2" id="KW-1185">Reference proteome</keyword>
<proteinExistence type="predicted"/>
<sequence length="122" mass="14293">MHFMRRNGVARRTFPTIFPADTFRTFAMSDFLPGLICLRTFHRSARRFVLDTSNLVMFCFRTSDVTLDTQDLSAMQINYHFEHNRWAQKKISRDPGNLRNTEILCPMFLAFHSSPVAPRVAY</sequence>